<keyword evidence="4" id="KW-0378">Hydrolase</keyword>
<evidence type="ECO:0000259" key="16">
    <source>
        <dbReference type="Pfam" id="PF24626"/>
    </source>
</evidence>
<dbReference type="Pfam" id="PF03732">
    <property type="entry name" value="Retrotrans_gag"/>
    <property type="match status" value="1"/>
</dbReference>
<feature type="domain" description="Tf2-1-like SH3-like" evidence="16">
    <location>
        <begin position="725"/>
        <end position="755"/>
    </location>
</feature>
<feature type="region of interest" description="Disordered" evidence="12">
    <location>
        <begin position="290"/>
        <end position="309"/>
    </location>
</feature>
<keyword evidence="10" id="KW-0233">DNA recombination</keyword>
<dbReference type="InterPro" id="IPR005162">
    <property type="entry name" value="Retrotrans_gag_dom"/>
</dbReference>
<evidence type="ECO:0000259" key="15">
    <source>
        <dbReference type="Pfam" id="PF17921"/>
    </source>
</evidence>
<dbReference type="SUPFAM" id="SSF53098">
    <property type="entry name" value="Ribonuclease H-like"/>
    <property type="match status" value="1"/>
</dbReference>
<evidence type="ECO:0000256" key="8">
    <source>
        <dbReference type="ARBA" id="ARBA00022932"/>
    </source>
</evidence>
<feature type="domain" description="Retrotransposon gag" evidence="14">
    <location>
        <begin position="97"/>
        <end position="187"/>
    </location>
</feature>
<dbReference type="GO" id="GO:0046872">
    <property type="term" value="F:metal ion binding"/>
    <property type="evidence" value="ECO:0007669"/>
    <property type="project" value="UniProtKB-KW"/>
</dbReference>
<keyword evidence="8" id="KW-0808">Transferase</keyword>
<evidence type="ECO:0000256" key="10">
    <source>
        <dbReference type="ARBA" id="ARBA00023172"/>
    </source>
</evidence>
<keyword evidence="11" id="KW-0175">Coiled coil</keyword>
<dbReference type="GO" id="GO:0006310">
    <property type="term" value="P:DNA recombination"/>
    <property type="evidence" value="ECO:0007669"/>
    <property type="project" value="UniProtKB-KW"/>
</dbReference>
<dbReference type="Gene3D" id="3.30.420.10">
    <property type="entry name" value="Ribonuclease H-like superfamily/Ribonuclease H"/>
    <property type="match status" value="1"/>
</dbReference>
<dbReference type="GO" id="GO:0015074">
    <property type="term" value="P:DNA integration"/>
    <property type="evidence" value="ECO:0007669"/>
    <property type="project" value="UniProtKB-KW"/>
</dbReference>
<evidence type="ECO:0000256" key="5">
    <source>
        <dbReference type="ARBA" id="ARBA00022842"/>
    </source>
</evidence>
<dbReference type="InterPro" id="IPR000477">
    <property type="entry name" value="RT_dom"/>
</dbReference>
<keyword evidence="1" id="KW-0645">Protease</keyword>
<gene>
    <name evidence="17" type="ORF">EPI10_020498</name>
</gene>
<evidence type="ECO:0000256" key="3">
    <source>
        <dbReference type="ARBA" id="ARBA00022750"/>
    </source>
</evidence>
<evidence type="ECO:0000259" key="13">
    <source>
        <dbReference type="Pfam" id="PF00078"/>
    </source>
</evidence>
<keyword evidence="5" id="KW-0460">Magnesium</keyword>
<sequence>MDPNRAIVDEVESNVPTPAQGTVPSNSRLVTGSQGGEAIEAFFQMMKEWFTQYIRTNPAAQQPPPPPIPLPILVVPQGMDPLRLNKPPINKIRKHGAEDLRATWWNTLISIVPRERVTWEFFQVEFRKKYIRQWFIDQKRKEFLELEQGRMSVIEYESEFVRLSKYAREYVSSEAIMCKRFEDGLNEEIKLLVGILELKEFIVLFDRACKAEELSKKKRKVNFEARDIGKRFAGKSHQSASKKSKEYHPCSTASVGYRSEKEMQEISPLNLRRHLLPVQSIAERDQPAKVNNTATKGRPPRNTGNTSAAQAYAIRAREEASSPDVITDTEVSKSKIESVPVVFKFSNVFPEELPRLPPIRKVESGIELVPGTTPISIAPYRMAPTKLKELKAQLQELIDRGFARQSYSPWGAPVLFVKKKDCTMRICIDYRQLNKVTIKNKYPLPRIDDLFDQLKGATVFSKIDLRSRYYQLRVKESDVPKIVFRTSKCEFWLLKIGFLGHIVSTDGIRVDPSKISAIVDWKPPRNVSKVHSFLGLLMICDDGSTAAELKVKSVFLQQICESQKKINSKLIQKILHEAHHSCLSVHPGSTKMYNDLKQFYWWQGMKRDISEFVSKCLICQQVKAKHQVPSGLLQPVMIPEWKWDRVTMDFMSGLPQTPKKKDAIWVVIDRQTKSAHFIPVHTDCSLDRLAELYISEIVRFHGVPLSIIPDRDPRFTSRFWKKLQEALGPVAYRLALSSEHEKIHNVFHVSMLRRYSFDPSHAISSVDVEIQADLMYSEKLIKILAREIKELRNKRIALMKVLWHKHGIEEATWQLEEAIRK</sequence>
<evidence type="ECO:0000256" key="11">
    <source>
        <dbReference type="SAM" id="Coils"/>
    </source>
</evidence>
<keyword evidence="6" id="KW-0229">DNA integration</keyword>
<protein>
    <submittedName>
        <fullName evidence="17">Retrotransposable element Tf2</fullName>
    </submittedName>
</protein>
<dbReference type="Pfam" id="PF24626">
    <property type="entry name" value="SH3_Tf2-1"/>
    <property type="match status" value="1"/>
</dbReference>
<dbReference type="Proteomes" id="UP000325315">
    <property type="component" value="Unassembled WGS sequence"/>
</dbReference>
<dbReference type="GO" id="GO:0003887">
    <property type="term" value="F:DNA-directed DNA polymerase activity"/>
    <property type="evidence" value="ECO:0007669"/>
    <property type="project" value="UniProtKB-KW"/>
</dbReference>
<evidence type="ECO:0000259" key="14">
    <source>
        <dbReference type="Pfam" id="PF03732"/>
    </source>
</evidence>
<dbReference type="Gene3D" id="3.30.70.270">
    <property type="match status" value="1"/>
</dbReference>
<reference evidence="18" key="1">
    <citation type="journal article" date="2019" name="Plant Biotechnol. J.">
        <title>Genome sequencing of the Australian wild diploid species Gossypium australe highlights disease resistance and delayed gland morphogenesis.</title>
        <authorList>
            <person name="Cai Y."/>
            <person name="Cai X."/>
            <person name="Wang Q."/>
            <person name="Wang P."/>
            <person name="Zhang Y."/>
            <person name="Cai C."/>
            <person name="Xu Y."/>
            <person name="Wang K."/>
            <person name="Zhou Z."/>
            <person name="Wang C."/>
            <person name="Geng S."/>
            <person name="Li B."/>
            <person name="Dong Q."/>
            <person name="Hou Y."/>
            <person name="Wang H."/>
            <person name="Ai P."/>
            <person name="Liu Z."/>
            <person name="Yi F."/>
            <person name="Sun M."/>
            <person name="An G."/>
            <person name="Cheng J."/>
            <person name="Zhang Y."/>
            <person name="Shi Q."/>
            <person name="Xie Y."/>
            <person name="Shi X."/>
            <person name="Chang Y."/>
            <person name="Huang F."/>
            <person name="Chen Y."/>
            <person name="Hong S."/>
            <person name="Mi L."/>
            <person name="Sun Q."/>
            <person name="Zhang L."/>
            <person name="Zhou B."/>
            <person name="Peng R."/>
            <person name="Zhang X."/>
            <person name="Liu F."/>
        </authorList>
    </citation>
    <scope>NUCLEOTIDE SEQUENCE [LARGE SCALE GENOMIC DNA]</scope>
    <source>
        <strain evidence="18">cv. PA1801</strain>
    </source>
</reference>
<dbReference type="SUPFAM" id="SSF56672">
    <property type="entry name" value="DNA/RNA polymerases"/>
    <property type="match status" value="1"/>
</dbReference>
<feature type="coiled-coil region" evidence="11">
    <location>
        <begin position="774"/>
        <end position="801"/>
    </location>
</feature>
<dbReference type="Gene3D" id="1.10.340.70">
    <property type="match status" value="1"/>
</dbReference>
<dbReference type="InterPro" id="IPR041588">
    <property type="entry name" value="Integrase_H2C2"/>
</dbReference>
<dbReference type="GO" id="GO:0004190">
    <property type="term" value="F:aspartic-type endopeptidase activity"/>
    <property type="evidence" value="ECO:0007669"/>
    <property type="project" value="UniProtKB-KW"/>
</dbReference>
<proteinExistence type="predicted"/>
<organism evidence="17 18">
    <name type="scientific">Gossypium australe</name>
    <dbReference type="NCBI Taxonomy" id="47621"/>
    <lineage>
        <taxon>Eukaryota</taxon>
        <taxon>Viridiplantae</taxon>
        <taxon>Streptophyta</taxon>
        <taxon>Embryophyta</taxon>
        <taxon>Tracheophyta</taxon>
        <taxon>Spermatophyta</taxon>
        <taxon>Magnoliopsida</taxon>
        <taxon>eudicotyledons</taxon>
        <taxon>Gunneridae</taxon>
        <taxon>Pentapetalae</taxon>
        <taxon>rosids</taxon>
        <taxon>malvids</taxon>
        <taxon>Malvales</taxon>
        <taxon>Malvaceae</taxon>
        <taxon>Malvoideae</taxon>
        <taxon>Gossypium</taxon>
    </lineage>
</organism>
<dbReference type="InterPro" id="IPR043502">
    <property type="entry name" value="DNA/RNA_pol_sf"/>
</dbReference>
<evidence type="ECO:0000256" key="1">
    <source>
        <dbReference type="ARBA" id="ARBA00022670"/>
    </source>
</evidence>
<name>A0A5B6WFU0_9ROSI</name>
<dbReference type="InterPro" id="IPR012337">
    <property type="entry name" value="RNaseH-like_sf"/>
</dbReference>
<evidence type="ECO:0000256" key="7">
    <source>
        <dbReference type="ARBA" id="ARBA00022918"/>
    </source>
</evidence>
<dbReference type="Gene3D" id="3.10.10.10">
    <property type="entry name" value="HIV Type 1 Reverse Transcriptase, subunit A, domain 1"/>
    <property type="match status" value="1"/>
</dbReference>
<evidence type="ECO:0000313" key="17">
    <source>
        <dbReference type="EMBL" id="KAA3480037.1"/>
    </source>
</evidence>
<dbReference type="AlphaFoldDB" id="A0A5B6WFU0"/>
<keyword evidence="3" id="KW-0064">Aspartyl protease</keyword>
<dbReference type="PANTHER" id="PTHR37984">
    <property type="entry name" value="PROTEIN CBG26694"/>
    <property type="match status" value="1"/>
</dbReference>
<comment type="caution">
    <text evidence="17">The sequence shown here is derived from an EMBL/GenBank/DDBJ whole genome shotgun (WGS) entry which is preliminary data.</text>
</comment>
<dbReference type="InterPro" id="IPR043128">
    <property type="entry name" value="Rev_trsase/Diguanyl_cyclase"/>
</dbReference>
<keyword evidence="9" id="KW-0238">DNA-binding</keyword>
<dbReference type="InterPro" id="IPR036397">
    <property type="entry name" value="RNaseH_sf"/>
</dbReference>
<dbReference type="GO" id="GO:0006508">
    <property type="term" value="P:proteolysis"/>
    <property type="evidence" value="ECO:0007669"/>
    <property type="project" value="UniProtKB-KW"/>
</dbReference>
<keyword evidence="2" id="KW-0479">Metal-binding</keyword>
<evidence type="ECO:0000256" key="6">
    <source>
        <dbReference type="ARBA" id="ARBA00022908"/>
    </source>
</evidence>
<dbReference type="CDD" id="cd01647">
    <property type="entry name" value="RT_LTR"/>
    <property type="match status" value="1"/>
</dbReference>
<keyword evidence="8" id="KW-0548">Nucleotidyltransferase</keyword>
<evidence type="ECO:0000256" key="9">
    <source>
        <dbReference type="ARBA" id="ARBA00023125"/>
    </source>
</evidence>
<feature type="domain" description="Reverse transcriptase" evidence="13">
    <location>
        <begin position="417"/>
        <end position="492"/>
    </location>
</feature>
<feature type="domain" description="Integrase zinc-binding" evidence="15">
    <location>
        <begin position="566"/>
        <end position="624"/>
    </location>
</feature>
<dbReference type="OrthoDB" id="2272416at2759"/>
<keyword evidence="8" id="KW-0239">DNA-directed DNA polymerase</keyword>
<accession>A0A5B6WFU0</accession>
<keyword evidence="18" id="KW-1185">Reference proteome</keyword>
<dbReference type="InterPro" id="IPR050951">
    <property type="entry name" value="Retrovirus_Pol_polyprotein"/>
</dbReference>
<evidence type="ECO:0000313" key="18">
    <source>
        <dbReference type="Proteomes" id="UP000325315"/>
    </source>
</evidence>
<dbReference type="GO" id="GO:0003964">
    <property type="term" value="F:RNA-directed DNA polymerase activity"/>
    <property type="evidence" value="ECO:0007669"/>
    <property type="project" value="UniProtKB-KW"/>
</dbReference>
<evidence type="ECO:0000256" key="4">
    <source>
        <dbReference type="ARBA" id="ARBA00022801"/>
    </source>
</evidence>
<dbReference type="Pfam" id="PF00078">
    <property type="entry name" value="RVT_1"/>
    <property type="match status" value="1"/>
</dbReference>
<dbReference type="InterPro" id="IPR056924">
    <property type="entry name" value="SH3_Tf2-1"/>
</dbReference>
<evidence type="ECO:0000256" key="12">
    <source>
        <dbReference type="SAM" id="MobiDB-lite"/>
    </source>
</evidence>
<evidence type="ECO:0000256" key="2">
    <source>
        <dbReference type="ARBA" id="ARBA00022723"/>
    </source>
</evidence>
<dbReference type="GO" id="GO:0003677">
    <property type="term" value="F:DNA binding"/>
    <property type="evidence" value="ECO:0007669"/>
    <property type="project" value="UniProtKB-KW"/>
</dbReference>
<keyword evidence="7" id="KW-0695">RNA-directed DNA polymerase</keyword>
<dbReference type="Pfam" id="PF17921">
    <property type="entry name" value="Integrase_H2C2"/>
    <property type="match status" value="1"/>
</dbReference>
<dbReference type="PANTHER" id="PTHR37984:SF5">
    <property type="entry name" value="PROTEIN NYNRIN-LIKE"/>
    <property type="match status" value="1"/>
</dbReference>
<dbReference type="EMBL" id="SMMG02000003">
    <property type="protein sequence ID" value="KAA3480037.1"/>
    <property type="molecule type" value="Genomic_DNA"/>
</dbReference>